<feature type="binding site" evidence="10">
    <location>
        <position position="48"/>
    </location>
    <ligand>
        <name>[4Fe-4S] cluster</name>
        <dbReference type="ChEBI" id="CHEBI:49883"/>
        <label>2</label>
    </ligand>
</feature>
<dbReference type="EC" id="1.2.7.4" evidence="9"/>
<protein>
    <recommendedName>
        <fullName evidence="9">Carbon monoxide dehydrogenase</fullName>
        <ecNumber evidence="9">1.2.7.4</ecNumber>
    </recommendedName>
</protein>
<dbReference type="PANTHER" id="PTHR30109:SF4">
    <property type="entry name" value="CARBON MONOXIDE DEHYDROGENASE"/>
    <property type="match status" value="1"/>
</dbReference>
<evidence type="ECO:0000313" key="11">
    <source>
        <dbReference type="EMBL" id="HDN85275.1"/>
    </source>
</evidence>
<gene>
    <name evidence="11" type="primary">cooS</name>
    <name evidence="11" type="ORF">ENG47_05940</name>
</gene>
<evidence type="ECO:0000256" key="9">
    <source>
        <dbReference type="PIRNR" id="PIRNR005023"/>
    </source>
</evidence>
<feature type="binding site" evidence="10">
    <location>
        <position position="47"/>
    </location>
    <ligand>
        <name>[4Fe-4S] cluster</name>
        <dbReference type="ChEBI" id="CHEBI:49883"/>
        <label>1</label>
        <note>ligand shared between dimeric partners</note>
    </ligand>
</feature>
<name>A0A7V0QRH8_UNCAE</name>
<dbReference type="GO" id="GO:0043885">
    <property type="term" value="F:anaerobic carbon-monoxide dehydrogenase activity"/>
    <property type="evidence" value="ECO:0007669"/>
    <property type="project" value="UniProtKB-UniRule"/>
</dbReference>
<dbReference type="Proteomes" id="UP000885660">
    <property type="component" value="Unassembled WGS sequence"/>
</dbReference>
<evidence type="ECO:0000256" key="10">
    <source>
        <dbReference type="PIRSR" id="PIRSR005023-1"/>
    </source>
</evidence>
<feature type="binding site" evidence="10">
    <location>
        <position position="56"/>
    </location>
    <ligand>
        <name>[4Fe-4S] cluster</name>
        <dbReference type="ChEBI" id="CHEBI:49883"/>
        <label>2</label>
    </ligand>
</feature>
<keyword evidence="5 9" id="KW-0560">Oxidoreductase</keyword>
<evidence type="ECO:0000256" key="1">
    <source>
        <dbReference type="ARBA" id="ARBA00001966"/>
    </source>
</evidence>
<evidence type="ECO:0000256" key="5">
    <source>
        <dbReference type="ARBA" id="ARBA00023002"/>
    </source>
</evidence>
<dbReference type="PIRSF" id="PIRSF005023">
    <property type="entry name" value="CODH"/>
    <property type="match status" value="1"/>
</dbReference>
<feature type="binding site" evidence="10">
    <location>
        <position position="72"/>
    </location>
    <ligand>
        <name>[4Fe-4S] cluster</name>
        <dbReference type="ChEBI" id="CHEBI:49883"/>
        <label>2</label>
    </ligand>
</feature>
<keyword evidence="2 9" id="KW-0004">4Fe-4S</keyword>
<dbReference type="EMBL" id="DRBC01000358">
    <property type="protein sequence ID" value="HDN85275.1"/>
    <property type="molecule type" value="Genomic_DNA"/>
</dbReference>
<evidence type="ECO:0000256" key="7">
    <source>
        <dbReference type="ARBA" id="ARBA00023014"/>
    </source>
</evidence>
<evidence type="ECO:0000256" key="2">
    <source>
        <dbReference type="ARBA" id="ARBA00022485"/>
    </source>
</evidence>
<dbReference type="GO" id="GO:0004601">
    <property type="term" value="F:peroxidase activity"/>
    <property type="evidence" value="ECO:0007669"/>
    <property type="project" value="TreeGrafter"/>
</dbReference>
<feature type="binding site" evidence="10">
    <location>
        <position position="263"/>
    </location>
    <ligand>
        <name>[Ni-4Fe-4S] cluster</name>
        <dbReference type="ChEBI" id="CHEBI:47739"/>
    </ligand>
</feature>
<comment type="cofactor">
    <cofactor evidence="1">
        <name>[4Fe-4S] cluster</name>
        <dbReference type="ChEBI" id="CHEBI:49883"/>
    </cofactor>
</comment>
<sequence length="637" mass="69710">MERVKKRTIDKASESMLKIAEEKDISTAWDRLEVMQPQCGFGQLGICCRNCGMGPCRINPFAEDEKEQRGVCGASADTIVARNFIRMIAAGAAAHSDHGRDITHALLLAAQGKADAYDIKDEVKLRSLAREYEIKTDGRSKEEIALELAEKILAEFGRQHGEIKMPFRAPEKRVKLWKELGIMPRGIDREIVETMHRTHIGVDNDYKNILMHGFRTALSDGWGGSMVATDLSDILFHTPTPIVGRANLGTLSRDEVNIVVHGHEPTLSDVVVDAVRDPEIVELARKKGAKGVNLVGMCCTANEILMRHGIPVAGNFLQQELAILTGAVDLMMVDVQCIMPALSSVATAFHTRLVTTSPKNKAPGVTHVEFREEEAYDIAKKILKMAIENFPNRNGNDIHIPEENEDLVAGFTAENIYNFLGGTYRATYRPLNDAIIQGRLRGLAGVVGCNNPKITHNYGHVEMARELIKNDVLVVVTGCSAIADAEAELLQPETAFKYAGKGLQEICEAVGIPPVLHVGSCVDNSRILIALTNVVLEGGLGEDISDLPVAGAAPEWMSEKAVSIASYFLASGVFTVLGTPFPILGSKNVTNFLCNEVESIFGAKFAFESDPIKAAHLMIEHIDKKRKALKLKPLMYQ</sequence>
<dbReference type="CDD" id="cd01915">
    <property type="entry name" value="CODH"/>
    <property type="match status" value="1"/>
</dbReference>
<dbReference type="GO" id="GO:0016151">
    <property type="term" value="F:nickel cation binding"/>
    <property type="evidence" value="ECO:0007669"/>
    <property type="project" value="InterPro"/>
</dbReference>
<dbReference type="InterPro" id="IPR016101">
    <property type="entry name" value="CO_DH_a-bundle"/>
</dbReference>
<dbReference type="GO" id="GO:0050418">
    <property type="term" value="F:hydroxylamine reductase activity"/>
    <property type="evidence" value="ECO:0007669"/>
    <property type="project" value="TreeGrafter"/>
</dbReference>
<feature type="binding site" evidence="10">
    <location>
        <position position="51"/>
    </location>
    <ligand>
        <name>[4Fe-4S] cluster</name>
        <dbReference type="ChEBI" id="CHEBI:49883"/>
        <label>2</label>
    </ligand>
</feature>
<dbReference type="InterPro" id="IPR011254">
    <property type="entry name" value="Prismane-like_sf"/>
</dbReference>
<dbReference type="InterPro" id="IPR004137">
    <property type="entry name" value="HCP/CODH"/>
</dbReference>
<dbReference type="GO" id="GO:0051539">
    <property type="term" value="F:4 iron, 4 sulfur cluster binding"/>
    <property type="evidence" value="ECO:0007669"/>
    <property type="project" value="UniProtKB-UniRule"/>
</dbReference>
<dbReference type="Gene3D" id="1.20.1270.30">
    <property type="match status" value="1"/>
</dbReference>
<feature type="binding site" evidence="10">
    <location>
        <position position="337"/>
    </location>
    <ligand>
        <name>[Ni-4Fe-4S] cluster</name>
        <dbReference type="ChEBI" id="CHEBI:47739"/>
    </ligand>
</feature>
<keyword evidence="7 9" id="KW-0411">Iron-sulfur</keyword>
<dbReference type="AlphaFoldDB" id="A0A7V0QRH8"/>
<dbReference type="Gene3D" id="3.40.50.2030">
    <property type="match status" value="2"/>
</dbReference>
<dbReference type="Pfam" id="PF03063">
    <property type="entry name" value="Prismane"/>
    <property type="match status" value="1"/>
</dbReference>
<dbReference type="InterPro" id="IPR016099">
    <property type="entry name" value="Prismane-like_a/b-sand"/>
</dbReference>
<accession>A0A7V0QRH8</accession>
<dbReference type="GO" id="GO:0006091">
    <property type="term" value="P:generation of precursor metabolites and energy"/>
    <property type="evidence" value="ECO:0007669"/>
    <property type="project" value="InterPro"/>
</dbReference>
<reference evidence="11" key="1">
    <citation type="journal article" date="2020" name="mSystems">
        <title>Genome- and Community-Level Interaction Insights into Carbon Utilization and Element Cycling Functions of Hydrothermarchaeota in Hydrothermal Sediment.</title>
        <authorList>
            <person name="Zhou Z."/>
            <person name="Liu Y."/>
            <person name="Xu W."/>
            <person name="Pan J."/>
            <person name="Luo Z.H."/>
            <person name="Li M."/>
        </authorList>
    </citation>
    <scope>NUCLEOTIDE SEQUENCE [LARGE SCALE GENOMIC DNA]</scope>
    <source>
        <strain evidence="11">HyVt-219</strain>
    </source>
</reference>
<proteinExistence type="predicted"/>
<keyword evidence="3 10" id="KW-0533">Nickel</keyword>
<comment type="catalytic activity">
    <reaction evidence="8 9">
        <text>CO + 2 oxidized [2Fe-2S]-[ferredoxin] + H2O = 2 reduced [2Fe-2S]-[ferredoxin] + CO2 + 2 H(+)</text>
        <dbReference type="Rhea" id="RHEA:21040"/>
        <dbReference type="Rhea" id="RHEA-COMP:10000"/>
        <dbReference type="Rhea" id="RHEA-COMP:10001"/>
        <dbReference type="ChEBI" id="CHEBI:15377"/>
        <dbReference type="ChEBI" id="CHEBI:15378"/>
        <dbReference type="ChEBI" id="CHEBI:16526"/>
        <dbReference type="ChEBI" id="CHEBI:17245"/>
        <dbReference type="ChEBI" id="CHEBI:33737"/>
        <dbReference type="ChEBI" id="CHEBI:33738"/>
        <dbReference type="EC" id="1.2.7.4"/>
    </reaction>
</comment>
<dbReference type="GO" id="GO:0042542">
    <property type="term" value="P:response to hydrogen peroxide"/>
    <property type="evidence" value="ECO:0007669"/>
    <property type="project" value="TreeGrafter"/>
</dbReference>
<evidence type="ECO:0000256" key="6">
    <source>
        <dbReference type="ARBA" id="ARBA00023004"/>
    </source>
</evidence>
<evidence type="ECO:0000256" key="4">
    <source>
        <dbReference type="ARBA" id="ARBA00022723"/>
    </source>
</evidence>
<evidence type="ECO:0000256" key="3">
    <source>
        <dbReference type="ARBA" id="ARBA00022596"/>
    </source>
</evidence>
<dbReference type="SUPFAM" id="SSF56821">
    <property type="entry name" value="Prismane protein-like"/>
    <property type="match status" value="1"/>
</dbReference>
<feature type="binding site" evidence="10">
    <location>
        <position position="479"/>
    </location>
    <ligand>
        <name>[Ni-4Fe-4S] cluster</name>
        <dbReference type="ChEBI" id="CHEBI:47739"/>
    </ligand>
</feature>
<feature type="binding site" evidence="10">
    <location>
        <position position="299"/>
    </location>
    <ligand>
        <name>[Ni-4Fe-4S] cluster</name>
        <dbReference type="ChEBI" id="CHEBI:47739"/>
    </ligand>
</feature>
<comment type="caution">
    <text evidence="11">The sequence shown here is derived from an EMBL/GenBank/DDBJ whole genome shotgun (WGS) entry which is preliminary data.</text>
</comment>
<feature type="binding site" evidence="10">
    <location>
        <position position="39"/>
    </location>
    <ligand>
        <name>[4Fe-4S] cluster</name>
        <dbReference type="ChEBI" id="CHEBI:49883"/>
        <label>1</label>
        <note>ligand shared between dimeric partners</note>
    </ligand>
</feature>
<organism evidence="11">
    <name type="scientific">Aerophobetes bacterium</name>
    <dbReference type="NCBI Taxonomy" id="2030807"/>
    <lineage>
        <taxon>Bacteria</taxon>
        <taxon>Candidatus Aerophobota</taxon>
    </lineage>
</organism>
<feature type="binding site" evidence="10">
    <location>
        <position position="521"/>
    </location>
    <ligand>
        <name>[Ni-4Fe-4S] cluster</name>
        <dbReference type="ChEBI" id="CHEBI:47739"/>
    </ligand>
</feature>
<dbReference type="NCBIfam" id="TIGR01702">
    <property type="entry name" value="CO_DH_cata"/>
    <property type="match status" value="1"/>
</dbReference>
<feature type="binding site" evidence="10">
    <location>
        <position position="449"/>
    </location>
    <ligand>
        <name>[Ni-4Fe-4S] cluster</name>
        <dbReference type="ChEBI" id="CHEBI:47739"/>
    </ligand>
</feature>
<dbReference type="InterPro" id="IPR010047">
    <property type="entry name" value="CODH"/>
</dbReference>
<evidence type="ECO:0000256" key="8">
    <source>
        <dbReference type="ARBA" id="ARBA00048733"/>
    </source>
</evidence>
<keyword evidence="4 9" id="KW-0479">Metal-binding</keyword>
<dbReference type="PANTHER" id="PTHR30109">
    <property type="entry name" value="HYDROXYLAMINE REDUCTASE"/>
    <property type="match status" value="1"/>
</dbReference>
<keyword evidence="6 9" id="KW-0408">Iron</keyword>